<sequence>MDVQFQEDDSRIRKDNAPENFAIIRQIALNLLNQEKTVKTRIKNKRNRAGWNNNYLLKVLFSP</sequence>
<protein>
    <submittedName>
        <fullName evidence="1">H repeat-associated protein-like</fullName>
    </submittedName>
</protein>
<name>Q10YW5_TRIEI</name>
<dbReference type="PANTHER" id="PTHR30298:SF0">
    <property type="entry name" value="PROTEIN YBFL-RELATED"/>
    <property type="match status" value="1"/>
</dbReference>
<dbReference type="eggNOG" id="COG5433">
    <property type="taxonomic scope" value="Bacteria"/>
</dbReference>
<evidence type="ECO:0000313" key="1">
    <source>
        <dbReference type="EMBL" id="ABG52559.1"/>
    </source>
</evidence>
<dbReference type="HOGENOM" id="CLU_046404_7_3_3"/>
<proteinExistence type="predicted"/>
<dbReference type="InterPro" id="IPR051698">
    <property type="entry name" value="Transposase_11-like"/>
</dbReference>
<gene>
    <name evidence="1" type="ordered locus">Tery_3469</name>
</gene>
<dbReference type="STRING" id="203124.Tery_3469"/>
<accession>Q10YW5</accession>
<dbReference type="PANTHER" id="PTHR30298">
    <property type="entry name" value="H REPEAT-ASSOCIATED PREDICTED TRANSPOSASE"/>
    <property type="match status" value="1"/>
</dbReference>
<dbReference type="EMBL" id="CP000393">
    <property type="protein sequence ID" value="ABG52559.1"/>
    <property type="molecule type" value="Genomic_DNA"/>
</dbReference>
<organism evidence="1">
    <name type="scientific">Trichodesmium erythraeum (strain IMS101)</name>
    <dbReference type="NCBI Taxonomy" id="203124"/>
    <lineage>
        <taxon>Bacteria</taxon>
        <taxon>Bacillati</taxon>
        <taxon>Cyanobacteriota</taxon>
        <taxon>Cyanophyceae</taxon>
        <taxon>Oscillatoriophycideae</taxon>
        <taxon>Oscillatoriales</taxon>
        <taxon>Microcoleaceae</taxon>
        <taxon>Trichodesmium</taxon>
    </lineage>
</organism>
<dbReference type="AlphaFoldDB" id="Q10YW5"/>
<reference evidence="1" key="1">
    <citation type="submission" date="2006-06" db="EMBL/GenBank/DDBJ databases">
        <title>Complete sequence of Trichodesmium erythraeum IMS101.</title>
        <authorList>
            <consortium name="US DOE Joint Genome Institute"/>
            <person name="Copeland A."/>
            <person name="Lucas S."/>
            <person name="Lapidus A."/>
            <person name="Barry K."/>
            <person name="Detter J.C."/>
            <person name="Glavina del Rio T."/>
            <person name="Hammon N."/>
            <person name="Israni S."/>
            <person name="Dalin E."/>
            <person name="Tice H."/>
            <person name="Pitluck S."/>
            <person name="Kiss H."/>
            <person name="Munk A.C."/>
            <person name="Brettin T."/>
            <person name="Bruce D."/>
            <person name="Han C."/>
            <person name="Tapia R."/>
            <person name="Gilna P."/>
            <person name="Schmutz J."/>
            <person name="Larimer F."/>
            <person name="Land M."/>
            <person name="Hauser L."/>
            <person name="Kyrpides N."/>
            <person name="Kim E."/>
            <person name="Richardson P."/>
        </authorList>
    </citation>
    <scope>NUCLEOTIDE SEQUENCE [LARGE SCALE GENOMIC DNA]</scope>
    <source>
        <strain evidence="1">IMS101</strain>
    </source>
</reference>
<dbReference type="KEGG" id="ter:Tery_3469"/>